<gene>
    <name evidence="2" type="ORF">OMM_09978</name>
</gene>
<organism evidence="2 3">
    <name type="scientific">Candidatus Magnetoglobus multicellularis str. Araruama</name>
    <dbReference type="NCBI Taxonomy" id="890399"/>
    <lineage>
        <taxon>Bacteria</taxon>
        <taxon>Pseudomonadati</taxon>
        <taxon>Thermodesulfobacteriota</taxon>
        <taxon>Desulfobacteria</taxon>
        <taxon>Desulfobacterales</taxon>
        <taxon>Desulfobacteraceae</taxon>
        <taxon>Candidatus Magnetoglobus</taxon>
    </lineage>
</organism>
<dbReference type="Proteomes" id="UP000189670">
    <property type="component" value="Unassembled WGS sequence"/>
</dbReference>
<reference evidence="3" key="1">
    <citation type="submission" date="2012-11" db="EMBL/GenBank/DDBJ databases">
        <authorList>
            <person name="Lucero-Rivera Y.E."/>
            <person name="Tovar-Ramirez D."/>
        </authorList>
    </citation>
    <scope>NUCLEOTIDE SEQUENCE [LARGE SCALE GENOMIC DNA]</scope>
    <source>
        <strain evidence="3">Araruama</strain>
    </source>
</reference>
<dbReference type="EMBL" id="ATBP01000770">
    <property type="protein sequence ID" value="ETR68990.1"/>
    <property type="molecule type" value="Genomic_DNA"/>
</dbReference>
<evidence type="ECO:0000256" key="1">
    <source>
        <dbReference type="SAM" id="Phobius"/>
    </source>
</evidence>
<comment type="caution">
    <text evidence="2">The sequence shown here is derived from an EMBL/GenBank/DDBJ whole genome shotgun (WGS) entry which is preliminary data.</text>
</comment>
<keyword evidence="1" id="KW-0472">Membrane</keyword>
<evidence type="ECO:0000313" key="2">
    <source>
        <dbReference type="EMBL" id="ETR68990.1"/>
    </source>
</evidence>
<dbReference type="AlphaFoldDB" id="A0A1V1P2F1"/>
<keyword evidence="1" id="KW-1133">Transmembrane helix</keyword>
<evidence type="ECO:0000313" key="3">
    <source>
        <dbReference type="Proteomes" id="UP000189670"/>
    </source>
</evidence>
<protein>
    <submittedName>
        <fullName evidence="2">Uncharacterized protein</fullName>
    </submittedName>
</protein>
<name>A0A1V1P2F1_9BACT</name>
<proteinExistence type="predicted"/>
<keyword evidence="1" id="KW-0812">Transmembrane</keyword>
<sequence>MKTIRPPINPETGNRPPSTFLIWVSGVISIYVALFSIASQRYENRANVIENRANAVFAQLGIKDIRAETLSRISTIQNMSCPTKPIIFEPITVFKSLLSREEKYRDIVELMRDTLIIWKETLENVNLSNAYLPNSNLQDAKECSKNKFPNSGDMTLLI</sequence>
<feature type="transmembrane region" description="Helical" evidence="1">
    <location>
        <begin position="20"/>
        <end position="38"/>
    </location>
</feature>
<accession>A0A1V1P2F1</accession>